<dbReference type="Proteomes" id="UP000306402">
    <property type="component" value="Unassembled WGS sequence"/>
</dbReference>
<evidence type="ECO:0000313" key="1">
    <source>
        <dbReference type="EMBL" id="TLU98921.1"/>
    </source>
</evidence>
<gene>
    <name evidence="1" type="ORF">FEN17_20230</name>
</gene>
<sequence length="246" mass="26907">MIILKRIYALYPIALFLFGLLSTISCSKDYTSNLPTDMLLANSDSNMEPEMANINGTDTLMIPWMPSTDGTPGKDSFPAGWGRHDRWELEPDYAPIGTSNLNALCGGLQWTVPLPAPNGPGSIITTSSTFGAGKQAGRTWPVEAEIANLETGKKYSITVQVSTSKTAHSQYSNKARFEIFQSGNEHALVTEFVDLKDNFNRWITKVITFVSTGQKAGFCFSVETEKGLNVNHGNIYVGPDAIKMLN</sequence>
<name>A0A5R9KRK8_9BACT</name>
<accession>A0A5R9KRK8</accession>
<comment type="caution">
    <text evidence="1">The sequence shown here is derived from an EMBL/GenBank/DDBJ whole genome shotgun (WGS) entry which is preliminary data.</text>
</comment>
<proteinExistence type="predicted"/>
<dbReference type="PROSITE" id="PS51257">
    <property type="entry name" value="PROKAR_LIPOPROTEIN"/>
    <property type="match status" value="1"/>
</dbReference>
<dbReference type="RefSeq" id="WP_138367211.1">
    <property type="nucleotide sequence ID" value="NZ_VCEJ01000005.1"/>
</dbReference>
<dbReference type="EMBL" id="VCEJ01000005">
    <property type="protein sequence ID" value="TLU98921.1"/>
    <property type="molecule type" value="Genomic_DNA"/>
</dbReference>
<evidence type="ECO:0000313" key="2">
    <source>
        <dbReference type="Proteomes" id="UP000306402"/>
    </source>
</evidence>
<reference evidence="1 2" key="1">
    <citation type="submission" date="2019-05" db="EMBL/GenBank/DDBJ databases">
        <authorList>
            <person name="Qu J.-H."/>
        </authorList>
    </citation>
    <scope>NUCLEOTIDE SEQUENCE [LARGE SCALE GENOMIC DNA]</scope>
    <source>
        <strain evidence="1 2">T17</strain>
    </source>
</reference>
<evidence type="ECO:0008006" key="3">
    <source>
        <dbReference type="Google" id="ProtNLM"/>
    </source>
</evidence>
<organism evidence="1 2">
    <name type="scientific">Dyadobacter luticola</name>
    <dbReference type="NCBI Taxonomy" id="1979387"/>
    <lineage>
        <taxon>Bacteria</taxon>
        <taxon>Pseudomonadati</taxon>
        <taxon>Bacteroidota</taxon>
        <taxon>Cytophagia</taxon>
        <taxon>Cytophagales</taxon>
        <taxon>Spirosomataceae</taxon>
        <taxon>Dyadobacter</taxon>
    </lineage>
</organism>
<keyword evidence="2" id="KW-1185">Reference proteome</keyword>
<protein>
    <recommendedName>
        <fullName evidence="3">DUF642 domain-containing protein</fullName>
    </recommendedName>
</protein>
<dbReference type="AlphaFoldDB" id="A0A5R9KRK8"/>